<evidence type="ECO:0000313" key="3">
    <source>
        <dbReference type="Proteomes" id="UP000184063"/>
    </source>
</evidence>
<accession>A0A1M3TXG8</accession>
<dbReference type="VEuPathDB" id="FungiDB:ASPFODRAFT_453562"/>
<dbReference type="Proteomes" id="UP000184063">
    <property type="component" value="Unassembled WGS sequence"/>
</dbReference>
<proteinExistence type="predicted"/>
<feature type="region of interest" description="Disordered" evidence="1">
    <location>
        <begin position="1"/>
        <end position="63"/>
    </location>
</feature>
<name>A0A1M3TXG8_ASPLC</name>
<sequence length="84" mass="9025">MLELDSLTHSLPWSQTSLVSSPAAPDVTPAAGTSPTNQHQARGSTPGSLNGRVPNAASHYTPLTPTWNECTPYLHSRSIWTLEE</sequence>
<organism evidence="2 3">
    <name type="scientific">Aspergillus luchuensis (strain CBS 106.47)</name>
    <dbReference type="NCBI Taxonomy" id="1137211"/>
    <lineage>
        <taxon>Eukaryota</taxon>
        <taxon>Fungi</taxon>
        <taxon>Dikarya</taxon>
        <taxon>Ascomycota</taxon>
        <taxon>Pezizomycotina</taxon>
        <taxon>Eurotiomycetes</taxon>
        <taxon>Eurotiomycetidae</taxon>
        <taxon>Eurotiales</taxon>
        <taxon>Aspergillaceae</taxon>
        <taxon>Aspergillus</taxon>
        <taxon>Aspergillus subgen. Circumdati</taxon>
    </lineage>
</organism>
<feature type="compositionally biased region" description="Polar residues" evidence="1">
    <location>
        <begin position="31"/>
        <end position="48"/>
    </location>
</feature>
<evidence type="ECO:0000313" key="2">
    <source>
        <dbReference type="EMBL" id="OJZ91416.1"/>
    </source>
</evidence>
<dbReference type="EMBL" id="KV878237">
    <property type="protein sequence ID" value="OJZ91416.1"/>
    <property type="molecule type" value="Genomic_DNA"/>
</dbReference>
<reference evidence="3" key="1">
    <citation type="journal article" date="2017" name="Genome Biol.">
        <title>Comparative genomics reveals high biological diversity and specific adaptations in the industrially and medically important fungal genus Aspergillus.</title>
        <authorList>
            <person name="de Vries R.P."/>
            <person name="Riley R."/>
            <person name="Wiebenga A."/>
            <person name="Aguilar-Osorio G."/>
            <person name="Amillis S."/>
            <person name="Uchima C.A."/>
            <person name="Anderluh G."/>
            <person name="Asadollahi M."/>
            <person name="Askin M."/>
            <person name="Barry K."/>
            <person name="Battaglia E."/>
            <person name="Bayram O."/>
            <person name="Benocci T."/>
            <person name="Braus-Stromeyer S.A."/>
            <person name="Caldana C."/>
            <person name="Canovas D."/>
            <person name="Cerqueira G.C."/>
            <person name="Chen F."/>
            <person name="Chen W."/>
            <person name="Choi C."/>
            <person name="Clum A."/>
            <person name="Dos Santos R.A."/>
            <person name="Damasio A.R."/>
            <person name="Diallinas G."/>
            <person name="Emri T."/>
            <person name="Fekete E."/>
            <person name="Flipphi M."/>
            <person name="Freyberg S."/>
            <person name="Gallo A."/>
            <person name="Gournas C."/>
            <person name="Habgood R."/>
            <person name="Hainaut M."/>
            <person name="Harispe M.L."/>
            <person name="Henrissat B."/>
            <person name="Hilden K.S."/>
            <person name="Hope R."/>
            <person name="Hossain A."/>
            <person name="Karabika E."/>
            <person name="Karaffa L."/>
            <person name="Karanyi Z."/>
            <person name="Krasevec N."/>
            <person name="Kuo A."/>
            <person name="Kusch H."/>
            <person name="LaButti K."/>
            <person name="Lagendijk E.L."/>
            <person name="Lapidus A."/>
            <person name="Levasseur A."/>
            <person name="Lindquist E."/>
            <person name="Lipzen A."/>
            <person name="Logrieco A.F."/>
            <person name="MacCabe A."/>
            <person name="Maekelae M.R."/>
            <person name="Malavazi I."/>
            <person name="Melin P."/>
            <person name="Meyer V."/>
            <person name="Mielnichuk N."/>
            <person name="Miskei M."/>
            <person name="Molnar A.P."/>
            <person name="Mule G."/>
            <person name="Ngan C.Y."/>
            <person name="Orejas M."/>
            <person name="Orosz E."/>
            <person name="Ouedraogo J.P."/>
            <person name="Overkamp K.M."/>
            <person name="Park H.-S."/>
            <person name="Perrone G."/>
            <person name="Piumi F."/>
            <person name="Punt P.J."/>
            <person name="Ram A.F."/>
            <person name="Ramon A."/>
            <person name="Rauscher S."/>
            <person name="Record E."/>
            <person name="Riano-Pachon D.M."/>
            <person name="Robert V."/>
            <person name="Roehrig J."/>
            <person name="Ruller R."/>
            <person name="Salamov A."/>
            <person name="Salih N.S."/>
            <person name="Samson R.A."/>
            <person name="Sandor E."/>
            <person name="Sanguinetti M."/>
            <person name="Schuetze T."/>
            <person name="Sepcic K."/>
            <person name="Shelest E."/>
            <person name="Sherlock G."/>
            <person name="Sophianopoulou V."/>
            <person name="Squina F.M."/>
            <person name="Sun H."/>
            <person name="Susca A."/>
            <person name="Todd R.B."/>
            <person name="Tsang A."/>
            <person name="Unkles S.E."/>
            <person name="van de Wiele N."/>
            <person name="van Rossen-Uffink D."/>
            <person name="Oliveira J.V."/>
            <person name="Vesth T.C."/>
            <person name="Visser J."/>
            <person name="Yu J.-H."/>
            <person name="Zhou M."/>
            <person name="Andersen M.R."/>
            <person name="Archer D.B."/>
            <person name="Baker S.E."/>
            <person name="Benoit I."/>
            <person name="Brakhage A.A."/>
            <person name="Braus G.H."/>
            <person name="Fischer R."/>
            <person name="Frisvad J.C."/>
            <person name="Goldman G.H."/>
            <person name="Houbraken J."/>
            <person name="Oakley B."/>
            <person name="Pocsi I."/>
            <person name="Scazzocchio C."/>
            <person name="Seiboth B."/>
            <person name="vanKuyk P.A."/>
            <person name="Wortman J."/>
            <person name="Dyer P.S."/>
            <person name="Grigoriev I.V."/>
        </authorList>
    </citation>
    <scope>NUCLEOTIDE SEQUENCE [LARGE SCALE GENOMIC DNA]</scope>
    <source>
        <strain evidence="3">CBS 106.47</strain>
    </source>
</reference>
<feature type="compositionally biased region" description="Polar residues" evidence="1">
    <location>
        <begin position="7"/>
        <end position="20"/>
    </location>
</feature>
<protein>
    <submittedName>
        <fullName evidence="2">Uncharacterized protein</fullName>
    </submittedName>
</protein>
<dbReference type="AlphaFoldDB" id="A0A1M3TXG8"/>
<gene>
    <name evidence="2" type="ORF">ASPFODRAFT_453562</name>
</gene>
<evidence type="ECO:0000256" key="1">
    <source>
        <dbReference type="SAM" id="MobiDB-lite"/>
    </source>
</evidence>